<reference evidence="3" key="1">
    <citation type="submission" date="2016-10" db="EMBL/GenBank/DDBJ databases">
        <authorList>
            <person name="Varghese N."/>
            <person name="Submissions S."/>
        </authorList>
    </citation>
    <scope>NUCLEOTIDE SEQUENCE [LARGE SCALE GENOMIC DNA]</scope>
    <source>
        <strain evidence="3">M1</strain>
    </source>
</reference>
<dbReference type="AlphaFoldDB" id="A0A1I0SGU7"/>
<dbReference type="Gene3D" id="3.90.1200.10">
    <property type="match status" value="1"/>
</dbReference>
<evidence type="ECO:0000313" key="2">
    <source>
        <dbReference type="EMBL" id="SFA38710.1"/>
    </source>
</evidence>
<feature type="domain" description="Aminoglycoside phosphotransferase" evidence="1">
    <location>
        <begin position="37"/>
        <end position="240"/>
    </location>
</feature>
<dbReference type="Pfam" id="PF01636">
    <property type="entry name" value="APH"/>
    <property type="match status" value="1"/>
</dbReference>
<proteinExistence type="predicted"/>
<dbReference type="Gene3D" id="3.30.200.20">
    <property type="entry name" value="Phosphorylase Kinase, domain 1"/>
    <property type="match status" value="1"/>
</dbReference>
<dbReference type="InterPro" id="IPR002575">
    <property type="entry name" value="Aminoglycoside_PTrfase"/>
</dbReference>
<evidence type="ECO:0000313" key="3">
    <source>
        <dbReference type="Proteomes" id="UP000198650"/>
    </source>
</evidence>
<keyword evidence="2" id="KW-0808">Transferase</keyword>
<sequence length="316" mass="37350">MIEMNNRRKRDDGIGRLFFLLRNKYGLRVKSIKMVKQNVWVVTAYEGCWVAKRYRTFLEAMRQAVFMQSLRQAGFAHVPAVYTTIGQNGVFFVKDAFWIMQTYISDAERLSFARRQDIADGLELLQTYHFITAMLAKIPAFPTIIPHYCLYSKWQRRYNEFYSHLSLLERIMDKEDIAWTIQHAEYCLSTFASYAPPLAAEPVAIIHGDVASHNFLRTKAGMIYLIDYDTVAVASPGIDYLQYASRILPYLQWSLAKLYQFSRFLCWLAKPWFLHALLFPADIMREWRFALQRNKRLFIARKERNQFVRKIIDMIK</sequence>
<accession>A0A1I0SGU7</accession>
<name>A0A1I0SGU7_9BACL</name>
<keyword evidence="3" id="KW-1185">Reference proteome</keyword>
<dbReference type="STRING" id="186116.SAMN05192569_1001162"/>
<evidence type="ECO:0000259" key="1">
    <source>
        <dbReference type="Pfam" id="PF01636"/>
    </source>
</evidence>
<dbReference type="SUPFAM" id="SSF56112">
    <property type="entry name" value="Protein kinase-like (PK-like)"/>
    <property type="match status" value="1"/>
</dbReference>
<dbReference type="EMBL" id="FOJS01000001">
    <property type="protein sequence ID" value="SFA38710.1"/>
    <property type="molecule type" value="Genomic_DNA"/>
</dbReference>
<protein>
    <submittedName>
        <fullName evidence="2">Phosphotransferase enzyme family protein</fullName>
    </submittedName>
</protein>
<organism evidence="2 3">
    <name type="scientific">Parageobacillus thermantarcticus</name>
    <dbReference type="NCBI Taxonomy" id="186116"/>
    <lineage>
        <taxon>Bacteria</taxon>
        <taxon>Bacillati</taxon>
        <taxon>Bacillota</taxon>
        <taxon>Bacilli</taxon>
        <taxon>Bacillales</taxon>
        <taxon>Anoxybacillaceae</taxon>
        <taxon>Parageobacillus</taxon>
    </lineage>
</organism>
<dbReference type="GO" id="GO:0016740">
    <property type="term" value="F:transferase activity"/>
    <property type="evidence" value="ECO:0007669"/>
    <property type="project" value="UniProtKB-KW"/>
</dbReference>
<gene>
    <name evidence="2" type="ORF">SAMN05192569_1001162</name>
</gene>
<dbReference type="InterPro" id="IPR011009">
    <property type="entry name" value="Kinase-like_dom_sf"/>
</dbReference>
<dbReference type="Proteomes" id="UP000198650">
    <property type="component" value="Unassembled WGS sequence"/>
</dbReference>